<protein>
    <recommendedName>
        <fullName evidence="3">Tc1-like transposase DDE domain-containing protein</fullName>
    </recommendedName>
</protein>
<dbReference type="EMBL" id="LUGH01000945">
    <property type="protein sequence ID" value="OBZ82132.1"/>
    <property type="molecule type" value="Genomic_DNA"/>
</dbReference>
<sequence length="197" mass="22781">MADFHILKDGGITTEDGAEVMDYVIEEGEEFNLRNLTNLSEYDDCQAVPIELNAEDENLESRIPFVIEKNIYEKQTNKNNRAKSQLQELQKLHILELFDNKPYTTTDEVVDSLTKAFEGFTLKQSTVNSLILHECNLAIKRLQRQPKARNNPARIQVRYDWVMKYDSSGMNFLRNCIFIDESGFDINMRPSYGRSAS</sequence>
<evidence type="ECO:0008006" key="3">
    <source>
        <dbReference type="Google" id="ProtNLM"/>
    </source>
</evidence>
<dbReference type="OrthoDB" id="2283132at2759"/>
<evidence type="ECO:0000313" key="2">
    <source>
        <dbReference type="Proteomes" id="UP000093000"/>
    </source>
</evidence>
<reference evidence="1 2" key="1">
    <citation type="submission" date="2016-03" db="EMBL/GenBank/DDBJ databases">
        <title>Choanephora cucurbitarum.</title>
        <authorList>
            <person name="Min B."/>
            <person name="Park H."/>
            <person name="Park J.-H."/>
            <person name="Shin H.-D."/>
            <person name="Choi I.-G."/>
        </authorList>
    </citation>
    <scope>NUCLEOTIDE SEQUENCE [LARGE SCALE GENOMIC DNA]</scope>
    <source>
        <strain evidence="1 2">KUS-F28377</strain>
    </source>
</reference>
<dbReference type="Proteomes" id="UP000093000">
    <property type="component" value="Unassembled WGS sequence"/>
</dbReference>
<keyword evidence="2" id="KW-1185">Reference proteome</keyword>
<organism evidence="1 2">
    <name type="scientific">Choanephora cucurbitarum</name>
    <dbReference type="NCBI Taxonomy" id="101091"/>
    <lineage>
        <taxon>Eukaryota</taxon>
        <taxon>Fungi</taxon>
        <taxon>Fungi incertae sedis</taxon>
        <taxon>Mucoromycota</taxon>
        <taxon>Mucoromycotina</taxon>
        <taxon>Mucoromycetes</taxon>
        <taxon>Mucorales</taxon>
        <taxon>Mucorineae</taxon>
        <taxon>Choanephoraceae</taxon>
        <taxon>Choanephoroideae</taxon>
        <taxon>Choanephora</taxon>
    </lineage>
</organism>
<accession>A0A1C7MZC0</accession>
<proteinExistence type="predicted"/>
<dbReference type="InParanoid" id="A0A1C7MZC0"/>
<dbReference type="STRING" id="101091.A0A1C7MZC0"/>
<evidence type="ECO:0000313" key="1">
    <source>
        <dbReference type="EMBL" id="OBZ82132.1"/>
    </source>
</evidence>
<dbReference type="AlphaFoldDB" id="A0A1C7MZC0"/>
<feature type="non-terminal residue" evidence="1">
    <location>
        <position position="197"/>
    </location>
</feature>
<comment type="caution">
    <text evidence="1">The sequence shown here is derived from an EMBL/GenBank/DDBJ whole genome shotgun (WGS) entry which is preliminary data.</text>
</comment>
<name>A0A1C7MZC0_9FUNG</name>
<gene>
    <name evidence="1" type="ORF">A0J61_09819</name>
</gene>